<organism evidence="1">
    <name type="scientific">Lepeophtheirus salmonis</name>
    <name type="common">Salmon louse</name>
    <name type="synonym">Caligus salmonis</name>
    <dbReference type="NCBI Taxonomy" id="72036"/>
    <lineage>
        <taxon>Eukaryota</taxon>
        <taxon>Metazoa</taxon>
        <taxon>Ecdysozoa</taxon>
        <taxon>Arthropoda</taxon>
        <taxon>Crustacea</taxon>
        <taxon>Multicrustacea</taxon>
        <taxon>Hexanauplia</taxon>
        <taxon>Copepoda</taxon>
        <taxon>Siphonostomatoida</taxon>
        <taxon>Caligidae</taxon>
        <taxon>Lepeophtheirus</taxon>
    </lineage>
</organism>
<accession>A0A0K2U135</accession>
<reference evidence="1" key="1">
    <citation type="submission" date="2014-05" db="EMBL/GenBank/DDBJ databases">
        <authorList>
            <person name="Chronopoulou M."/>
        </authorList>
    </citation>
    <scope>NUCLEOTIDE SEQUENCE</scope>
    <source>
        <tissue evidence="1">Whole organism</tissue>
    </source>
</reference>
<protein>
    <submittedName>
        <fullName evidence="1">Uncharacterized protein</fullName>
    </submittedName>
</protein>
<feature type="non-terminal residue" evidence="1">
    <location>
        <position position="1"/>
    </location>
</feature>
<evidence type="ECO:0000313" key="1">
    <source>
        <dbReference type="EMBL" id="CDW31662.1"/>
    </source>
</evidence>
<dbReference type="AlphaFoldDB" id="A0A0K2U135"/>
<dbReference type="EMBL" id="HACA01014301">
    <property type="protein sequence ID" value="CDW31662.1"/>
    <property type="molecule type" value="Transcribed_RNA"/>
</dbReference>
<sequence>NYLKKTKRKECICLRKEKNNMASTARIVIYFMNDERRNMTIVAVDDDFDEASRNWWSYL</sequence>
<name>A0A0K2U135_LEPSM</name>
<proteinExistence type="predicted"/>